<dbReference type="Pfam" id="PF01180">
    <property type="entry name" value="DHO_dh"/>
    <property type="match status" value="1"/>
</dbReference>
<accession>A0ABR2JEG7</accession>
<evidence type="ECO:0000256" key="4">
    <source>
        <dbReference type="ARBA" id="ARBA00022630"/>
    </source>
</evidence>
<dbReference type="PANTHER" id="PTHR48109:SF1">
    <property type="entry name" value="DIHYDROOROTATE DEHYDROGENASE (FUMARATE)"/>
    <property type="match status" value="1"/>
</dbReference>
<keyword evidence="4" id="KW-0285">Flavoprotein</keyword>
<feature type="domain" description="4Fe-4S ferredoxin-type" evidence="10">
    <location>
        <begin position="340"/>
        <end position="368"/>
    </location>
</feature>
<dbReference type="Gene3D" id="2.30.26.10">
    <property type="entry name" value="Dihydroorotate Dehydrogenase A, chain A, domain 2"/>
    <property type="match status" value="1"/>
</dbReference>
<protein>
    <recommendedName>
        <fullName evidence="9">Dihydrothymine dehydrogenase</fullName>
    </recommendedName>
    <alternativeName>
        <fullName evidence="8">Dihydrouracil dehydrogenase</fullName>
    </alternativeName>
</protein>
<keyword evidence="7" id="KW-0560">Oxidoreductase</keyword>
<evidence type="ECO:0000256" key="5">
    <source>
        <dbReference type="ARBA" id="ARBA00022643"/>
    </source>
</evidence>
<organism evidence="11 12">
    <name type="scientific">Tritrichomonas musculus</name>
    <dbReference type="NCBI Taxonomy" id="1915356"/>
    <lineage>
        <taxon>Eukaryota</taxon>
        <taxon>Metamonada</taxon>
        <taxon>Parabasalia</taxon>
        <taxon>Tritrichomonadida</taxon>
        <taxon>Tritrichomonadidae</taxon>
        <taxon>Tritrichomonas</taxon>
    </lineage>
</organism>
<evidence type="ECO:0000256" key="9">
    <source>
        <dbReference type="ARBA" id="ARBA00032722"/>
    </source>
</evidence>
<evidence type="ECO:0000256" key="2">
    <source>
        <dbReference type="ARBA" id="ARBA00004725"/>
    </source>
</evidence>
<name>A0ABR2JEG7_9EUKA</name>
<dbReference type="PROSITE" id="PS00912">
    <property type="entry name" value="DHODEHASE_2"/>
    <property type="match status" value="1"/>
</dbReference>
<feature type="domain" description="4Fe-4S ferredoxin-type" evidence="10">
    <location>
        <begin position="310"/>
        <end position="339"/>
    </location>
</feature>
<gene>
    <name evidence="11" type="ORF">M9Y10_005694</name>
</gene>
<dbReference type="InterPro" id="IPR001295">
    <property type="entry name" value="Dihydroorotate_DH_CS"/>
</dbReference>
<evidence type="ECO:0000256" key="1">
    <source>
        <dbReference type="ARBA" id="ARBA00001917"/>
    </source>
</evidence>
<sequence>MSLKSNFLGLDAKNPLMPASGPPVRDAKACIDCIKGGCGLMVTKTISTKAAKSPTPNMYENRIHKNFLSSELWSEFSPEKWIKYEYPKIREACTQSKIPLICSIGYTAEEVAELAPKVAPFADAVELSTQHLGGDVKTLQEAVKAAVEGLKGKPVIVKLSPLRDVEKSAKAAVAAGASALTCIDSFGPCLAVDIERGGAPFLGGESKYGYISGPGLKPLGVRAVYEAAKAVGPSVPIIGVGGITDAKDAIEYLMCGASGLGIGTAAIVKGRDIFGLVAKEMTEWLHSHGYSKYQDVIGLALKHDQIHQYKAPKIDTQKCVGCGQCVTSCLYGAMKIGEDGYVICDNDKCFRCGLCYPRCPTKAISIQG</sequence>
<evidence type="ECO:0000313" key="11">
    <source>
        <dbReference type="EMBL" id="KAK8875527.1"/>
    </source>
</evidence>
<evidence type="ECO:0000256" key="8">
    <source>
        <dbReference type="ARBA" id="ARBA00030119"/>
    </source>
</evidence>
<dbReference type="PROSITE" id="PS51379">
    <property type="entry name" value="4FE4S_FER_2"/>
    <property type="match status" value="2"/>
</dbReference>
<dbReference type="Gene3D" id="3.30.70.20">
    <property type="match status" value="2"/>
</dbReference>
<comment type="pathway">
    <text evidence="2">Pyrimidine metabolism; UMP biosynthesis via de novo pathway.</text>
</comment>
<dbReference type="InterPro" id="IPR050074">
    <property type="entry name" value="DHO_dehydrogenase"/>
</dbReference>
<dbReference type="SUPFAM" id="SSF51395">
    <property type="entry name" value="FMN-linked oxidoreductases"/>
    <property type="match status" value="1"/>
</dbReference>
<comment type="similarity">
    <text evidence="3">Belongs to the dihydropyrimidine dehydrogenase family.</text>
</comment>
<dbReference type="EMBL" id="JAPFFF010000012">
    <property type="protein sequence ID" value="KAK8875527.1"/>
    <property type="molecule type" value="Genomic_DNA"/>
</dbReference>
<comment type="cofactor">
    <cofactor evidence="1">
        <name>FMN</name>
        <dbReference type="ChEBI" id="CHEBI:58210"/>
    </cofactor>
</comment>
<dbReference type="PROSITE" id="PS00198">
    <property type="entry name" value="4FE4S_FER_1"/>
    <property type="match status" value="1"/>
</dbReference>
<keyword evidence="5" id="KW-0288">FMN</keyword>
<dbReference type="InterPro" id="IPR023359">
    <property type="entry name" value="Dihydro_DH_chainA_dom2"/>
</dbReference>
<dbReference type="InterPro" id="IPR017896">
    <property type="entry name" value="4Fe4S_Fe-S-bd"/>
</dbReference>
<reference evidence="11 12" key="1">
    <citation type="submission" date="2024-04" db="EMBL/GenBank/DDBJ databases">
        <title>Tritrichomonas musculus Genome.</title>
        <authorList>
            <person name="Alves-Ferreira E."/>
            <person name="Grigg M."/>
            <person name="Lorenzi H."/>
            <person name="Galac M."/>
        </authorList>
    </citation>
    <scope>NUCLEOTIDE SEQUENCE [LARGE SCALE GENOMIC DNA]</scope>
    <source>
        <strain evidence="11 12">EAF2021</strain>
    </source>
</reference>
<evidence type="ECO:0000256" key="6">
    <source>
        <dbReference type="ARBA" id="ARBA00022975"/>
    </source>
</evidence>
<dbReference type="PANTHER" id="PTHR48109">
    <property type="entry name" value="DIHYDROOROTATE DEHYDROGENASE (QUINONE), MITOCHONDRIAL-RELATED"/>
    <property type="match status" value="1"/>
</dbReference>
<dbReference type="Proteomes" id="UP001470230">
    <property type="component" value="Unassembled WGS sequence"/>
</dbReference>
<keyword evidence="12" id="KW-1185">Reference proteome</keyword>
<keyword evidence="6" id="KW-0665">Pyrimidine biosynthesis</keyword>
<evidence type="ECO:0000313" key="12">
    <source>
        <dbReference type="Proteomes" id="UP001470230"/>
    </source>
</evidence>
<comment type="caution">
    <text evidence="11">The sequence shown here is derived from an EMBL/GenBank/DDBJ whole genome shotgun (WGS) entry which is preliminary data.</text>
</comment>
<dbReference type="Pfam" id="PF12838">
    <property type="entry name" value="Fer4_7"/>
    <property type="match status" value="1"/>
</dbReference>
<dbReference type="SUPFAM" id="SSF54862">
    <property type="entry name" value="4Fe-4S ferredoxins"/>
    <property type="match status" value="1"/>
</dbReference>
<dbReference type="InterPro" id="IPR017900">
    <property type="entry name" value="4Fe4S_Fe_S_CS"/>
</dbReference>
<evidence type="ECO:0000256" key="7">
    <source>
        <dbReference type="ARBA" id="ARBA00023002"/>
    </source>
</evidence>
<dbReference type="InterPro" id="IPR013785">
    <property type="entry name" value="Aldolase_TIM"/>
</dbReference>
<dbReference type="InterPro" id="IPR005720">
    <property type="entry name" value="Dihydroorotate_DH_cat"/>
</dbReference>
<proteinExistence type="inferred from homology"/>
<evidence type="ECO:0000256" key="3">
    <source>
        <dbReference type="ARBA" id="ARBA00010804"/>
    </source>
</evidence>
<dbReference type="Gene3D" id="3.20.20.70">
    <property type="entry name" value="Aldolase class I"/>
    <property type="match status" value="1"/>
</dbReference>
<evidence type="ECO:0000259" key="10">
    <source>
        <dbReference type="PROSITE" id="PS51379"/>
    </source>
</evidence>